<organism evidence="2">
    <name type="scientific">Anthurium amnicola</name>
    <dbReference type="NCBI Taxonomy" id="1678845"/>
    <lineage>
        <taxon>Eukaryota</taxon>
        <taxon>Viridiplantae</taxon>
        <taxon>Streptophyta</taxon>
        <taxon>Embryophyta</taxon>
        <taxon>Tracheophyta</taxon>
        <taxon>Spermatophyta</taxon>
        <taxon>Magnoliopsida</taxon>
        <taxon>Liliopsida</taxon>
        <taxon>Araceae</taxon>
        <taxon>Pothoideae</taxon>
        <taxon>Potheae</taxon>
        <taxon>Anthurium</taxon>
    </lineage>
</organism>
<dbReference type="EMBL" id="GDJX01001456">
    <property type="protein sequence ID" value="JAT66480.1"/>
    <property type="molecule type" value="Transcribed_RNA"/>
</dbReference>
<accession>A0A1D1ZHN4</accession>
<evidence type="ECO:0000256" key="1">
    <source>
        <dbReference type="SAM" id="MobiDB-lite"/>
    </source>
</evidence>
<name>A0A1D1ZHN4_9ARAE</name>
<dbReference type="AlphaFoldDB" id="A0A1D1ZHN4"/>
<feature type="region of interest" description="Disordered" evidence="1">
    <location>
        <begin position="1"/>
        <end position="22"/>
    </location>
</feature>
<feature type="non-terminal residue" evidence="2">
    <location>
        <position position="139"/>
    </location>
</feature>
<sequence length="139" mass="16011">MGRPDKEVELDGNGKHKAMKASFSTHSGIDSISMDKKITKITEVVTVEVVNEKLRKTKDDKAPKKDDKEEYRSELFTEFHKMNGDEVKAWYKLICSAKAPKKDEKKKEKKHPDDLFAVHVKIPELKELLSKLIWDTEIA</sequence>
<reference evidence="2" key="1">
    <citation type="submission" date="2015-07" db="EMBL/GenBank/DDBJ databases">
        <title>Transcriptome Assembly of Anthurium amnicola.</title>
        <authorList>
            <person name="Suzuki J."/>
        </authorList>
    </citation>
    <scope>NUCLEOTIDE SEQUENCE</scope>
</reference>
<feature type="compositionally biased region" description="Basic and acidic residues" evidence="1">
    <location>
        <begin position="1"/>
        <end position="14"/>
    </location>
</feature>
<dbReference type="GO" id="GO:0016301">
    <property type="term" value="F:kinase activity"/>
    <property type="evidence" value="ECO:0007669"/>
    <property type="project" value="UniProtKB-KW"/>
</dbReference>
<evidence type="ECO:0000313" key="2">
    <source>
        <dbReference type="EMBL" id="JAT66480.1"/>
    </source>
</evidence>
<proteinExistence type="predicted"/>
<keyword evidence="2" id="KW-0418">Kinase</keyword>
<protein>
    <submittedName>
        <fullName evidence="2">Dephospho-CoA kinase</fullName>
    </submittedName>
</protein>
<gene>
    <name evidence="2" type="primary">coaE_10</name>
    <name evidence="2" type="ORF">g.22523</name>
</gene>
<keyword evidence="2" id="KW-0808">Transferase</keyword>